<accession>A0A4U5NCX2</accession>
<reference evidence="1 2" key="1">
    <citation type="journal article" date="2015" name="Genome Biol.">
        <title>Comparative genomics of Steinernema reveals deeply conserved gene regulatory networks.</title>
        <authorList>
            <person name="Dillman A.R."/>
            <person name="Macchietto M."/>
            <person name="Porter C.F."/>
            <person name="Rogers A."/>
            <person name="Williams B."/>
            <person name="Antoshechkin I."/>
            <person name="Lee M.M."/>
            <person name="Goodwin Z."/>
            <person name="Lu X."/>
            <person name="Lewis E.E."/>
            <person name="Goodrich-Blair H."/>
            <person name="Stock S.P."/>
            <person name="Adams B.J."/>
            <person name="Sternberg P.W."/>
            <person name="Mortazavi A."/>
        </authorList>
    </citation>
    <scope>NUCLEOTIDE SEQUENCE [LARGE SCALE GENOMIC DNA]</scope>
    <source>
        <strain evidence="1 2">ALL</strain>
    </source>
</reference>
<proteinExistence type="predicted"/>
<evidence type="ECO:0000313" key="1">
    <source>
        <dbReference type="EMBL" id="TKR80769.1"/>
    </source>
</evidence>
<evidence type="ECO:0000313" key="2">
    <source>
        <dbReference type="Proteomes" id="UP000298663"/>
    </source>
</evidence>
<dbReference type="EMBL" id="AZBU02000004">
    <property type="protein sequence ID" value="TKR80769.1"/>
    <property type="molecule type" value="Genomic_DNA"/>
</dbReference>
<dbReference type="OrthoDB" id="5915577at2759"/>
<keyword evidence="2" id="KW-1185">Reference proteome</keyword>
<reference evidence="1 2" key="2">
    <citation type="journal article" date="2019" name="G3 (Bethesda)">
        <title>Hybrid Assembly of the Genome of the Entomopathogenic Nematode Steinernema carpocapsae Identifies the X-Chromosome.</title>
        <authorList>
            <person name="Serra L."/>
            <person name="Macchietto M."/>
            <person name="Macias-Munoz A."/>
            <person name="McGill C.J."/>
            <person name="Rodriguez I.M."/>
            <person name="Rodriguez B."/>
            <person name="Murad R."/>
            <person name="Mortazavi A."/>
        </authorList>
    </citation>
    <scope>NUCLEOTIDE SEQUENCE [LARGE SCALE GENOMIC DNA]</scope>
    <source>
        <strain evidence="1 2">ALL</strain>
    </source>
</reference>
<name>A0A4U5NCX2_STECR</name>
<comment type="caution">
    <text evidence="1">The sequence shown here is derived from an EMBL/GenBank/DDBJ whole genome shotgun (WGS) entry which is preliminary data.</text>
</comment>
<gene>
    <name evidence="1" type="ORF">L596_014783</name>
</gene>
<dbReference type="Proteomes" id="UP000298663">
    <property type="component" value="Unassembled WGS sequence"/>
</dbReference>
<dbReference type="AlphaFoldDB" id="A0A4U5NCX2"/>
<organism evidence="1 2">
    <name type="scientific">Steinernema carpocapsae</name>
    <name type="common">Entomopathogenic nematode</name>
    <dbReference type="NCBI Taxonomy" id="34508"/>
    <lineage>
        <taxon>Eukaryota</taxon>
        <taxon>Metazoa</taxon>
        <taxon>Ecdysozoa</taxon>
        <taxon>Nematoda</taxon>
        <taxon>Chromadorea</taxon>
        <taxon>Rhabditida</taxon>
        <taxon>Tylenchina</taxon>
        <taxon>Panagrolaimomorpha</taxon>
        <taxon>Strongyloidoidea</taxon>
        <taxon>Steinernematidae</taxon>
        <taxon>Steinernema</taxon>
    </lineage>
</organism>
<protein>
    <submittedName>
        <fullName evidence="1">Uncharacterized protein</fullName>
    </submittedName>
</protein>
<sequence length="109" mass="12780">MSTDGATRRQIKPKILRLYFGESKKYMEKSGGKISFDFDDLCRTYRFHFVNQAALLMQFTEVHRGSLPKCKTEQEKVFLAQLGQLRLMALHAVDDMMEIWDDLNMENLL</sequence>